<dbReference type="GO" id="GO:0006508">
    <property type="term" value="P:proteolysis"/>
    <property type="evidence" value="ECO:0007669"/>
    <property type="project" value="UniProtKB-KW"/>
</dbReference>
<dbReference type="InterPro" id="IPR036764">
    <property type="entry name" value="Peptidase_Prp_sf"/>
</dbReference>
<evidence type="ECO:0000256" key="1">
    <source>
        <dbReference type="ARBA" id="ARBA00022517"/>
    </source>
</evidence>
<evidence type="ECO:0000256" key="6">
    <source>
        <dbReference type="ARBA" id="ARBA00044538"/>
    </source>
</evidence>
<dbReference type="AlphaFoldDB" id="A0A929MQT3"/>
<dbReference type="PANTHER" id="PTHR39178">
    <property type="entry name" value="HYPOTHETICAL RIBOSOME-ASSOCIATED PROTEIN"/>
    <property type="match status" value="1"/>
</dbReference>
<organism evidence="7 8">
    <name type="scientific">Abiotrophia defectiva</name>
    <name type="common">Streptococcus defectivus</name>
    <dbReference type="NCBI Taxonomy" id="46125"/>
    <lineage>
        <taxon>Bacteria</taxon>
        <taxon>Bacillati</taxon>
        <taxon>Bacillota</taxon>
        <taxon>Bacilli</taxon>
        <taxon>Lactobacillales</taxon>
        <taxon>Aerococcaceae</taxon>
        <taxon>Abiotrophia</taxon>
    </lineage>
</organism>
<sequence>MIKIKGQVDTKGAIRQLELSGHAGAGEYGEDIVCAAVSSQVISVENSLERLVGLPYDVQVDEVAGGYLKLTVPACSNKQQEHDAQVLLRHLVYALEVLADNYPEFIHLKINQAK</sequence>
<reference evidence="7" key="1">
    <citation type="submission" date="2020-04" db="EMBL/GenBank/DDBJ databases">
        <title>Deep metagenomics examines the oral microbiome during advanced dental caries in children, revealing novel taxa and co-occurrences with host molecules.</title>
        <authorList>
            <person name="Baker J.L."/>
            <person name="Morton J.T."/>
            <person name="Dinis M."/>
            <person name="Alvarez R."/>
            <person name="Tran N.C."/>
            <person name="Knight R."/>
            <person name="Edlund A."/>
        </authorList>
    </citation>
    <scope>NUCLEOTIDE SEQUENCE</scope>
    <source>
        <strain evidence="7">JCVI_23_bin.16</strain>
    </source>
</reference>
<dbReference type="GO" id="GO:0042254">
    <property type="term" value="P:ribosome biogenesis"/>
    <property type="evidence" value="ECO:0007669"/>
    <property type="project" value="UniProtKB-KW"/>
</dbReference>
<dbReference type="Gene3D" id="3.30.70.1490">
    <property type="entry name" value="Cysteine protease Prp"/>
    <property type="match status" value="1"/>
</dbReference>
<dbReference type="PANTHER" id="PTHR39178:SF1">
    <property type="entry name" value="RIBOSOMAL-PROCESSING CYSTEINE PROTEASE PRP"/>
    <property type="match status" value="1"/>
</dbReference>
<dbReference type="GeneID" id="84817810"/>
<evidence type="ECO:0000313" key="7">
    <source>
        <dbReference type="EMBL" id="MBF0935818.1"/>
    </source>
</evidence>
<gene>
    <name evidence="7" type="ORF">HXK00_09310</name>
</gene>
<name>A0A929MQT3_ABIDE</name>
<comment type="caution">
    <text evidence="7">The sequence shown here is derived from an EMBL/GenBank/DDBJ whole genome shotgun (WGS) entry which is preliminary data.</text>
</comment>
<evidence type="ECO:0000256" key="3">
    <source>
        <dbReference type="ARBA" id="ARBA00022801"/>
    </source>
</evidence>
<comment type="similarity">
    <text evidence="5">Belongs to the Prp family.</text>
</comment>
<keyword evidence="4" id="KW-0788">Thiol protease</keyword>
<dbReference type="SUPFAM" id="SSF118010">
    <property type="entry name" value="TM1457-like"/>
    <property type="match status" value="1"/>
</dbReference>
<dbReference type="Pfam" id="PF04327">
    <property type="entry name" value="Peptidase_Prp"/>
    <property type="match status" value="1"/>
</dbReference>
<evidence type="ECO:0000256" key="2">
    <source>
        <dbReference type="ARBA" id="ARBA00022670"/>
    </source>
</evidence>
<evidence type="ECO:0000313" key="8">
    <source>
        <dbReference type="Proteomes" id="UP000757900"/>
    </source>
</evidence>
<keyword evidence="3" id="KW-0378">Hydrolase</keyword>
<evidence type="ECO:0000256" key="4">
    <source>
        <dbReference type="ARBA" id="ARBA00022807"/>
    </source>
</evidence>
<dbReference type="CDD" id="cd16332">
    <property type="entry name" value="Prp-like"/>
    <property type="match status" value="1"/>
</dbReference>
<evidence type="ECO:0000256" key="5">
    <source>
        <dbReference type="ARBA" id="ARBA00044503"/>
    </source>
</evidence>
<proteinExistence type="inferred from homology"/>
<protein>
    <recommendedName>
        <fullName evidence="6">Ribosomal processing cysteine protease Prp</fullName>
    </recommendedName>
</protein>
<dbReference type="RefSeq" id="WP_023391945.1">
    <property type="nucleotide sequence ID" value="NZ_CAJPUI010000004.1"/>
</dbReference>
<accession>A0A929MQT3</accession>
<dbReference type="Proteomes" id="UP000757900">
    <property type="component" value="Unassembled WGS sequence"/>
</dbReference>
<keyword evidence="2 7" id="KW-0645">Protease</keyword>
<dbReference type="GO" id="GO:0008234">
    <property type="term" value="F:cysteine-type peptidase activity"/>
    <property type="evidence" value="ECO:0007669"/>
    <property type="project" value="UniProtKB-KW"/>
</dbReference>
<dbReference type="EMBL" id="JABZFV010000415">
    <property type="protein sequence ID" value="MBF0935818.1"/>
    <property type="molecule type" value="Genomic_DNA"/>
</dbReference>
<keyword evidence="1" id="KW-0690">Ribosome biogenesis</keyword>
<dbReference type="InterPro" id="IPR007422">
    <property type="entry name" value="Peptidase_Prp"/>
</dbReference>